<dbReference type="PROSITE" id="PS00194">
    <property type="entry name" value="THIOREDOXIN_1"/>
    <property type="match status" value="1"/>
</dbReference>
<comment type="subcellular location">
    <subcellularLocation>
        <location evidence="1">Cell membrane</location>
        <topology evidence="1">Multi-pass membrane protein</topology>
    </subcellularLocation>
</comment>
<gene>
    <name evidence="11" type="primary">dsbD</name>
    <name evidence="11" type="ORF">FJR48_05130</name>
</gene>
<dbReference type="GO" id="GO:0017004">
    <property type="term" value="P:cytochrome complex assembly"/>
    <property type="evidence" value="ECO:0007669"/>
    <property type="project" value="UniProtKB-KW"/>
</dbReference>
<reference evidence="11 12" key="1">
    <citation type="submission" date="2019-09" db="EMBL/GenBank/DDBJ databases">
        <title>Sulfurimonas gotlandica sp. nov., a chemoautotrophic and psychrotolerant epsilonproteobacterium isolated from a pelagic redoxcline, and an emended description of the genus Sulfurimonas.</title>
        <authorList>
            <person name="Wang S."/>
            <person name="Jiang L."/>
            <person name="Shao S."/>
        </authorList>
    </citation>
    <scope>NUCLEOTIDE SEQUENCE [LARGE SCALE GENOMIC DNA]</scope>
    <source>
        <strain evidence="11 12">GYSZ_1</strain>
    </source>
</reference>
<organism evidence="11 12">
    <name type="scientific">Sulfurimonas lithotrophica</name>
    <dbReference type="NCBI Taxonomy" id="2590022"/>
    <lineage>
        <taxon>Bacteria</taxon>
        <taxon>Pseudomonadati</taxon>
        <taxon>Campylobacterota</taxon>
        <taxon>Epsilonproteobacteria</taxon>
        <taxon>Campylobacterales</taxon>
        <taxon>Sulfurimonadaceae</taxon>
        <taxon>Sulfurimonas</taxon>
    </lineage>
</organism>
<feature type="chain" id="PRO_5024870317" evidence="9">
    <location>
        <begin position="17"/>
        <end position="599"/>
    </location>
</feature>
<keyword evidence="6 8" id="KW-0472">Membrane</keyword>
<dbReference type="EMBL" id="CP043617">
    <property type="protein sequence ID" value="QFR50437.1"/>
    <property type="molecule type" value="Genomic_DNA"/>
</dbReference>
<feature type="transmembrane region" description="Helical" evidence="8">
    <location>
        <begin position="344"/>
        <end position="367"/>
    </location>
</feature>
<evidence type="ECO:0000256" key="7">
    <source>
        <dbReference type="ARBA" id="ARBA00023284"/>
    </source>
</evidence>
<feature type="signal peptide" evidence="9">
    <location>
        <begin position="1"/>
        <end position="16"/>
    </location>
</feature>
<dbReference type="InterPro" id="IPR017937">
    <property type="entry name" value="Thioredoxin_CS"/>
</dbReference>
<evidence type="ECO:0000256" key="1">
    <source>
        <dbReference type="ARBA" id="ARBA00004651"/>
    </source>
</evidence>
<keyword evidence="9" id="KW-0732">Signal</keyword>
<dbReference type="GO" id="GO:0005886">
    <property type="term" value="C:plasma membrane"/>
    <property type="evidence" value="ECO:0007669"/>
    <property type="project" value="UniProtKB-SubCell"/>
</dbReference>
<evidence type="ECO:0000313" key="12">
    <source>
        <dbReference type="Proteomes" id="UP000326944"/>
    </source>
</evidence>
<dbReference type="GO" id="GO:0047134">
    <property type="term" value="F:protein-disulfide reductase [NAD(P)H] activity"/>
    <property type="evidence" value="ECO:0007669"/>
    <property type="project" value="UniProtKB-EC"/>
</dbReference>
<dbReference type="Pfam" id="PF13098">
    <property type="entry name" value="Thioredoxin_2"/>
    <property type="match status" value="1"/>
</dbReference>
<dbReference type="NCBIfam" id="NF001419">
    <property type="entry name" value="PRK00293.1"/>
    <property type="match status" value="1"/>
</dbReference>
<dbReference type="Gene3D" id="2.60.40.1250">
    <property type="entry name" value="Thiol:disulfide interchange protein DsbD, N-terminal domain"/>
    <property type="match status" value="1"/>
</dbReference>
<dbReference type="InterPro" id="IPR028250">
    <property type="entry name" value="DsbDN"/>
</dbReference>
<feature type="domain" description="Thioredoxin" evidence="10">
    <location>
        <begin position="459"/>
        <end position="599"/>
    </location>
</feature>
<keyword evidence="3 8" id="KW-0812">Transmembrane</keyword>
<dbReference type="OrthoDB" id="9811036at2"/>
<dbReference type="InterPro" id="IPR036929">
    <property type="entry name" value="DsbDN_sf"/>
</dbReference>
<dbReference type="Gene3D" id="3.40.30.10">
    <property type="entry name" value="Glutaredoxin"/>
    <property type="match status" value="1"/>
</dbReference>
<keyword evidence="2" id="KW-1003">Cell membrane</keyword>
<feature type="transmembrane region" description="Helical" evidence="8">
    <location>
        <begin position="438"/>
        <end position="457"/>
    </location>
</feature>
<evidence type="ECO:0000256" key="8">
    <source>
        <dbReference type="SAM" id="Phobius"/>
    </source>
</evidence>
<dbReference type="PANTHER" id="PTHR32234">
    <property type="entry name" value="THIOL:DISULFIDE INTERCHANGE PROTEIN DSBD"/>
    <property type="match status" value="1"/>
</dbReference>
<dbReference type="Pfam" id="PF11412">
    <property type="entry name" value="DsbD_N"/>
    <property type="match status" value="1"/>
</dbReference>
<evidence type="ECO:0000256" key="5">
    <source>
        <dbReference type="ARBA" id="ARBA00022989"/>
    </source>
</evidence>
<proteinExistence type="predicted"/>
<protein>
    <submittedName>
        <fullName evidence="11">Protein-disulfide reductase DsbD</fullName>
        <ecNumber evidence="11">1.8.1.8</ecNumber>
    </submittedName>
</protein>
<dbReference type="Proteomes" id="UP000326944">
    <property type="component" value="Chromosome"/>
</dbReference>
<dbReference type="SUPFAM" id="SSF74863">
    <property type="entry name" value="Thiol:disulfide interchange protein DsbD, N-terminal domain (DsbD-alpha)"/>
    <property type="match status" value="1"/>
</dbReference>
<feature type="transmembrane region" description="Helical" evidence="8">
    <location>
        <begin position="405"/>
        <end position="426"/>
    </location>
</feature>
<dbReference type="InterPro" id="IPR012336">
    <property type="entry name" value="Thioredoxin-like_fold"/>
</dbReference>
<dbReference type="PROSITE" id="PS51352">
    <property type="entry name" value="THIOREDOXIN_2"/>
    <property type="match status" value="1"/>
</dbReference>
<dbReference type="SUPFAM" id="SSF52833">
    <property type="entry name" value="Thioredoxin-like"/>
    <property type="match status" value="1"/>
</dbReference>
<feature type="transmembrane region" description="Helical" evidence="8">
    <location>
        <begin position="308"/>
        <end position="338"/>
    </location>
</feature>
<keyword evidence="5 8" id="KW-1133">Transmembrane helix</keyword>
<dbReference type="EC" id="1.8.1.8" evidence="11"/>
<feature type="transmembrane region" description="Helical" evidence="8">
    <location>
        <begin position="379"/>
        <end position="399"/>
    </location>
</feature>
<dbReference type="InterPro" id="IPR035671">
    <property type="entry name" value="DsbD_gamma"/>
</dbReference>
<keyword evidence="12" id="KW-1185">Reference proteome</keyword>
<dbReference type="PANTHER" id="PTHR32234:SF0">
    <property type="entry name" value="THIOL:DISULFIDE INTERCHANGE PROTEIN DSBD"/>
    <property type="match status" value="1"/>
</dbReference>
<name>A0A5P8P497_9BACT</name>
<dbReference type="GO" id="GO:0045454">
    <property type="term" value="P:cell redox homeostasis"/>
    <property type="evidence" value="ECO:0007669"/>
    <property type="project" value="TreeGrafter"/>
</dbReference>
<accession>A0A5P8P497</accession>
<evidence type="ECO:0000313" key="11">
    <source>
        <dbReference type="EMBL" id="QFR50437.1"/>
    </source>
</evidence>
<dbReference type="KEGG" id="sulg:FJR48_05130"/>
<dbReference type="CDD" id="cd02953">
    <property type="entry name" value="DsbDgamma"/>
    <property type="match status" value="1"/>
</dbReference>
<evidence type="ECO:0000256" key="9">
    <source>
        <dbReference type="SAM" id="SignalP"/>
    </source>
</evidence>
<sequence>MKKLLLLFFAAISLIAAPKFLMPEDAFKPSAEVNEKNQIVAKIEIAKDIYLYEESIKLEVPSESGLVIANIESPKSIDHYGDMAYTTSPTFIIDLEKNADISGVKEIEFKLSYQGCSEQGLCYEPYTDAFKLKIDTNKLSSSKTKALKTLDVKKEKSQNKQTEIKQIDTKEKSETDMIADVIKNSSLWVILLTFFGFGLLLSLTPCVFPMIPIISGVIVSQCKNEGRCKAFTMSLIYVLAMSVAYTIAGVLAGMFGANLQAALQNPYVIFAFAGVFVALAFSMFGFYELKIPDSIVSKVSTTGEKKGGFAGVAVMGFLSALIVGPCVAAPLAGALVYIGQTGDAVLGGAALFSMSLGMGIPLILIGTSAGKFMPKPGEWMTLVNAFFGVTMIIIAIWMLERILDSTITMLAYSFTGISFAYYLGLFDSEKTHHHVKKSIAMIIFIYSLALFVGVLGGSSSMGKPLEVFKASASSSFVKQTSSHKEFKVVKNIPELDALLEENKGKKILIDFSAQWCTSCKELEHITFADEAVRTKMDKFVLIKADITENTDKQKALSAKYGVFGPPVIIFISEAGDVIDSKTIVGFIEPEPFLKHLQSI</sequence>
<evidence type="ECO:0000259" key="10">
    <source>
        <dbReference type="PROSITE" id="PS51352"/>
    </source>
</evidence>
<evidence type="ECO:0000256" key="3">
    <source>
        <dbReference type="ARBA" id="ARBA00022692"/>
    </source>
</evidence>
<dbReference type="InterPro" id="IPR003834">
    <property type="entry name" value="Cyt_c_assmbl_TM_dom"/>
</dbReference>
<evidence type="ECO:0000256" key="6">
    <source>
        <dbReference type="ARBA" id="ARBA00023136"/>
    </source>
</evidence>
<feature type="transmembrane region" description="Helical" evidence="8">
    <location>
        <begin position="187"/>
        <end position="214"/>
    </location>
</feature>
<dbReference type="InterPro" id="IPR013766">
    <property type="entry name" value="Thioredoxin_domain"/>
</dbReference>
<feature type="transmembrane region" description="Helical" evidence="8">
    <location>
        <begin position="235"/>
        <end position="255"/>
    </location>
</feature>
<keyword evidence="4" id="KW-0201">Cytochrome c-type biogenesis</keyword>
<dbReference type="Pfam" id="PF02683">
    <property type="entry name" value="DsbD_TM"/>
    <property type="match status" value="1"/>
</dbReference>
<evidence type="ECO:0000256" key="2">
    <source>
        <dbReference type="ARBA" id="ARBA00022475"/>
    </source>
</evidence>
<feature type="transmembrane region" description="Helical" evidence="8">
    <location>
        <begin position="267"/>
        <end position="287"/>
    </location>
</feature>
<dbReference type="InterPro" id="IPR036249">
    <property type="entry name" value="Thioredoxin-like_sf"/>
</dbReference>
<keyword evidence="7" id="KW-0676">Redox-active center</keyword>
<keyword evidence="11" id="KW-0560">Oxidoreductase</keyword>
<evidence type="ECO:0000256" key="4">
    <source>
        <dbReference type="ARBA" id="ARBA00022748"/>
    </source>
</evidence>
<dbReference type="AlphaFoldDB" id="A0A5P8P497"/>